<dbReference type="GeneID" id="92946258"/>
<organism evidence="1 2">
    <name type="scientific">Clostridium butyricum</name>
    <dbReference type="NCBI Taxonomy" id="1492"/>
    <lineage>
        <taxon>Bacteria</taxon>
        <taxon>Bacillati</taxon>
        <taxon>Bacillota</taxon>
        <taxon>Clostridia</taxon>
        <taxon>Eubacteriales</taxon>
        <taxon>Clostridiaceae</taxon>
        <taxon>Clostridium</taxon>
    </lineage>
</organism>
<evidence type="ECO:0000313" key="2">
    <source>
        <dbReference type="Proteomes" id="UP000321089"/>
    </source>
</evidence>
<dbReference type="EMBL" id="BKBC01000008">
    <property type="protein sequence ID" value="GEQ20374.1"/>
    <property type="molecule type" value="Genomic_DNA"/>
</dbReference>
<comment type="caution">
    <text evidence="1">The sequence shown here is derived from an EMBL/GenBank/DDBJ whole genome shotgun (WGS) entry which is preliminary data.</text>
</comment>
<sequence>MDSDASKTKRITGKLNKNNEDDEVCLPQFLHCLVSIGGCRNELCNDKRKTIRNFTLWK</sequence>
<dbReference type="RefSeq" id="WP_002581559.1">
    <property type="nucleotide sequence ID" value="NZ_AP019717.1"/>
</dbReference>
<protein>
    <submittedName>
        <fullName evidence="1">Uncharacterized protein</fullName>
    </submittedName>
</protein>
<dbReference type="Proteomes" id="UP000321089">
    <property type="component" value="Unassembled WGS sequence"/>
</dbReference>
<reference evidence="1 2" key="1">
    <citation type="submission" date="2019-07" db="EMBL/GenBank/DDBJ databases">
        <title>Whole genome shotgun sequence of Clostridium butyricum NBRC 3858.</title>
        <authorList>
            <person name="Hosoyama A."/>
            <person name="Uohara A."/>
            <person name="Ohji S."/>
            <person name="Ichikawa N."/>
        </authorList>
    </citation>
    <scope>NUCLEOTIDE SEQUENCE [LARGE SCALE GENOMIC DNA]</scope>
    <source>
        <strain evidence="1 2">NBRC 3858</strain>
    </source>
</reference>
<name>A0A512T7Y7_CLOBU</name>
<accession>A0A512T7Y7</accession>
<proteinExistence type="predicted"/>
<gene>
    <name evidence="1" type="ORF">CBU02nite_08800</name>
</gene>
<evidence type="ECO:0000313" key="1">
    <source>
        <dbReference type="EMBL" id="GEQ20374.1"/>
    </source>
</evidence>
<dbReference type="AlphaFoldDB" id="A0A512T7Y7"/>